<sequence length="118" mass="13638">MLDFFVPIIISVLALIISFYREFTGSDISLLNEEPAFVLTDESFARSSSEDYIPRFFYLNEVTLVFVNYGRKGGSILEVEFDFTPTKAFSEFFEDFSVDTYLRVIKCDMTNEDTNNTN</sequence>
<organism evidence="1">
    <name type="scientific">marine sediment metagenome</name>
    <dbReference type="NCBI Taxonomy" id="412755"/>
    <lineage>
        <taxon>unclassified sequences</taxon>
        <taxon>metagenomes</taxon>
        <taxon>ecological metagenomes</taxon>
    </lineage>
</organism>
<protein>
    <submittedName>
        <fullName evidence="1">Uncharacterized protein</fullName>
    </submittedName>
</protein>
<dbReference type="EMBL" id="BART01031027">
    <property type="protein sequence ID" value="GAH09913.1"/>
    <property type="molecule type" value="Genomic_DNA"/>
</dbReference>
<evidence type="ECO:0000313" key="1">
    <source>
        <dbReference type="EMBL" id="GAH09913.1"/>
    </source>
</evidence>
<gene>
    <name evidence="1" type="ORF">S01H4_53999</name>
</gene>
<reference evidence="1" key="1">
    <citation type="journal article" date="2014" name="Front. Microbiol.">
        <title>High frequency of phylogenetically diverse reductive dehalogenase-homologous genes in deep subseafloor sedimentary metagenomes.</title>
        <authorList>
            <person name="Kawai M."/>
            <person name="Futagami T."/>
            <person name="Toyoda A."/>
            <person name="Takaki Y."/>
            <person name="Nishi S."/>
            <person name="Hori S."/>
            <person name="Arai W."/>
            <person name="Tsubouchi T."/>
            <person name="Morono Y."/>
            <person name="Uchiyama I."/>
            <person name="Ito T."/>
            <person name="Fujiyama A."/>
            <person name="Inagaki F."/>
            <person name="Takami H."/>
        </authorList>
    </citation>
    <scope>NUCLEOTIDE SEQUENCE</scope>
    <source>
        <strain evidence="1">Expedition CK06-06</strain>
    </source>
</reference>
<accession>X1EMN6</accession>
<proteinExistence type="predicted"/>
<name>X1EMN6_9ZZZZ</name>
<comment type="caution">
    <text evidence="1">The sequence shown here is derived from an EMBL/GenBank/DDBJ whole genome shotgun (WGS) entry which is preliminary data.</text>
</comment>
<dbReference type="AlphaFoldDB" id="X1EMN6"/>